<keyword evidence="3" id="KW-1185">Reference proteome</keyword>
<organism evidence="2 3">
    <name type="scientific">Spiroplasma alleghenense</name>
    <dbReference type="NCBI Taxonomy" id="216931"/>
    <lineage>
        <taxon>Bacteria</taxon>
        <taxon>Bacillati</taxon>
        <taxon>Mycoplasmatota</taxon>
        <taxon>Mollicutes</taxon>
        <taxon>Entomoplasmatales</taxon>
        <taxon>Spiroplasmataceae</taxon>
        <taxon>Spiroplasma</taxon>
    </lineage>
</organism>
<name>A0A345Z3F4_9MOLU</name>
<dbReference type="AlphaFoldDB" id="A0A345Z3F4"/>
<evidence type="ECO:0000313" key="3">
    <source>
        <dbReference type="Proteomes" id="UP000254792"/>
    </source>
</evidence>
<accession>A0A345Z3F4</accession>
<dbReference type="PROSITE" id="PS51257">
    <property type="entry name" value="PROKAR_LIPOPROTEIN"/>
    <property type="match status" value="1"/>
</dbReference>
<evidence type="ECO:0000313" key="2">
    <source>
        <dbReference type="EMBL" id="AXK51133.1"/>
    </source>
</evidence>
<gene>
    <name evidence="2" type="ORF">SALLE_v1c04590</name>
</gene>
<protein>
    <recommendedName>
        <fullName evidence="4">Lipoprotein</fullName>
    </recommendedName>
</protein>
<feature type="chain" id="PRO_5016873511" description="Lipoprotein" evidence="1">
    <location>
        <begin position="20"/>
        <end position="319"/>
    </location>
</feature>
<dbReference type="OrthoDB" id="390025at2"/>
<feature type="signal peptide" evidence="1">
    <location>
        <begin position="1"/>
        <end position="19"/>
    </location>
</feature>
<evidence type="ECO:0008006" key="4">
    <source>
        <dbReference type="Google" id="ProtNLM"/>
    </source>
</evidence>
<dbReference type="KEGG" id="salx:SALLE_v1c04590"/>
<sequence>MKKILAILASITTLSASTASVVACGSLNKWDDIKVDPPLFDVAVTGFEGTELKNVKIVKNQEYKVLESEILEALKGTAWEEEDSTEWSYTKNGIELKQEEVEVLDWTRNATYQVIVKSTIKDKPGLAIYTFDVENSMHIADNLRTTNIGEIDDDREKTILMALIFQNMNLIPYINEISDQYIEPGGNGSIELIKNPDTQESIGAKISSDDLNASDKGTFKGSVEISFKVVPKNPPEKPDDIDDLTNYPDIGVVQDTRKYSILMSYIISNFNAKLGKLSELVNDLDIVNITDTSATIRAISGSQYFIGSVDITFEIRKPD</sequence>
<keyword evidence="1" id="KW-0732">Signal</keyword>
<evidence type="ECO:0000256" key="1">
    <source>
        <dbReference type="SAM" id="SignalP"/>
    </source>
</evidence>
<proteinExistence type="predicted"/>
<dbReference type="Proteomes" id="UP000254792">
    <property type="component" value="Chromosome"/>
</dbReference>
<dbReference type="EMBL" id="CP031376">
    <property type="protein sequence ID" value="AXK51133.1"/>
    <property type="molecule type" value="Genomic_DNA"/>
</dbReference>
<dbReference type="RefSeq" id="WP_115558043.1">
    <property type="nucleotide sequence ID" value="NZ_CP031376.1"/>
</dbReference>
<reference evidence="2 3" key="1">
    <citation type="submission" date="2018-07" db="EMBL/GenBank/DDBJ databases">
        <title>Complete genome sequence of Spiroplasma alleghenense PLHS-1 (ATCC 51752).</title>
        <authorList>
            <person name="Chou L."/>
            <person name="Lee T.-Y."/>
            <person name="Tsai Y.-M."/>
            <person name="Kuo C.-H."/>
        </authorList>
    </citation>
    <scope>NUCLEOTIDE SEQUENCE [LARGE SCALE GENOMIC DNA]</scope>
    <source>
        <strain evidence="2 3">PLHS-1</strain>
    </source>
</reference>